<evidence type="ECO:0000256" key="2">
    <source>
        <dbReference type="ARBA" id="ARBA00023122"/>
    </source>
</evidence>
<dbReference type="Pfam" id="PF00571">
    <property type="entry name" value="CBS"/>
    <property type="match status" value="2"/>
</dbReference>
<feature type="domain" description="CBS" evidence="4">
    <location>
        <begin position="74"/>
        <end position="131"/>
    </location>
</feature>
<dbReference type="PANTHER" id="PTHR43099:SF6">
    <property type="entry name" value="UPF0053 PROTEIN RV1842C"/>
    <property type="match status" value="1"/>
</dbReference>
<feature type="domain" description="CBS" evidence="4">
    <location>
        <begin position="137"/>
        <end position="194"/>
    </location>
</feature>
<keyword evidence="6" id="KW-1185">Reference proteome</keyword>
<keyword evidence="2 3" id="KW-0129">CBS domain</keyword>
<evidence type="ECO:0000313" key="6">
    <source>
        <dbReference type="Proteomes" id="UP001595699"/>
    </source>
</evidence>
<accession>A0ABV7Y638</accession>
<evidence type="ECO:0000256" key="3">
    <source>
        <dbReference type="PROSITE-ProRule" id="PRU00703"/>
    </source>
</evidence>
<dbReference type="Gene3D" id="3.10.580.10">
    <property type="entry name" value="CBS-domain"/>
    <property type="match status" value="1"/>
</dbReference>
<dbReference type="RefSeq" id="WP_205121650.1">
    <property type="nucleotide sequence ID" value="NZ_JAFBCM010000001.1"/>
</dbReference>
<reference evidence="6" key="1">
    <citation type="journal article" date="2019" name="Int. J. Syst. Evol. Microbiol.">
        <title>The Global Catalogue of Microorganisms (GCM) 10K type strain sequencing project: providing services to taxonomists for standard genome sequencing and annotation.</title>
        <authorList>
            <consortium name="The Broad Institute Genomics Platform"/>
            <consortium name="The Broad Institute Genome Sequencing Center for Infectious Disease"/>
            <person name="Wu L."/>
            <person name="Ma J."/>
        </authorList>
    </citation>
    <scope>NUCLEOTIDE SEQUENCE [LARGE SCALE GENOMIC DNA]</scope>
    <source>
        <strain evidence="6">CGMCC 4.7241</strain>
    </source>
</reference>
<dbReference type="EMBL" id="JBHRZH010000003">
    <property type="protein sequence ID" value="MFC3759715.1"/>
    <property type="molecule type" value="Genomic_DNA"/>
</dbReference>
<dbReference type="Gene3D" id="3.30.465.10">
    <property type="match status" value="1"/>
</dbReference>
<evidence type="ECO:0000259" key="4">
    <source>
        <dbReference type="PROSITE" id="PS51371"/>
    </source>
</evidence>
<dbReference type="PANTHER" id="PTHR43099">
    <property type="entry name" value="UPF0053 PROTEIN YRKA"/>
    <property type="match status" value="1"/>
</dbReference>
<keyword evidence="1" id="KW-0677">Repeat</keyword>
<organism evidence="5 6">
    <name type="scientific">Tenggerimyces flavus</name>
    <dbReference type="NCBI Taxonomy" id="1708749"/>
    <lineage>
        <taxon>Bacteria</taxon>
        <taxon>Bacillati</taxon>
        <taxon>Actinomycetota</taxon>
        <taxon>Actinomycetes</taxon>
        <taxon>Propionibacteriales</taxon>
        <taxon>Nocardioidaceae</taxon>
        <taxon>Tenggerimyces</taxon>
    </lineage>
</organism>
<dbReference type="InterPro" id="IPR044751">
    <property type="entry name" value="Ion_transp-like_CBS"/>
</dbReference>
<dbReference type="InterPro" id="IPR051676">
    <property type="entry name" value="UPF0053_domain"/>
</dbReference>
<comment type="caution">
    <text evidence="5">The sequence shown here is derived from an EMBL/GenBank/DDBJ whole genome shotgun (WGS) entry which is preliminary data.</text>
</comment>
<evidence type="ECO:0000256" key="1">
    <source>
        <dbReference type="ARBA" id="ARBA00022737"/>
    </source>
</evidence>
<gene>
    <name evidence="5" type="ORF">ACFOUW_02615</name>
</gene>
<dbReference type="InterPro" id="IPR005170">
    <property type="entry name" value="Transptr-assoc_dom"/>
</dbReference>
<dbReference type="SUPFAM" id="SSF54631">
    <property type="entry name" value="CBS-domain pair"/>
    <property type="match status" value="1"/>
</dbReference>
<dbReference type="InterPro" id="IPR000644">
    <property type="entry name" value="CBS_dom"/>
</dbReference>
<name>A0ABV7Y638_9ACTN</name>
<dbReference type="InterPro" id="IPR036318">
    <property type="entry name" value="FAD-bd_PCMH-like_sf"/>
</dbReference>
<dbReference type="Pfam" id="PF03471">
    <property type="entry name" value="CorC_HlyC"/>
    <property type="match status" value="1"/>
</dbReference>
<dbReference type="InterPro" id="IPR016169">
    <property type="entry name" value="FAD-bd_PCMH_sub2"/>
</dbReference>
<dbReference type="SUPFAM" id="SSF56176">
    <property type="entry name" value="FAD-binding/transporter-associated domain-like"/>
    <property type="match status" value="1"/>
</dbReference>
<protein>
    <submittedName>
        <fullName evidence="5">Hemolysin family protein</fullName>
    </submittedName>
</protein>
<evidence type="ECO:0000313" key="5">
    <source>
        <dbReference type="EMBL" id="MFC3759715.1"/>
    </source>
</evidence>
<dbReference type="SMART" id="SM00116">
    <property type="entry name" value="CBS"/>
    <property type="match status" value="2"/>
</dbReference>
<proteinExistence type="predicted"/>
<dbReference type="Proteomes" id="UP001595699">
    <property type="component" value="Unassembled WGS sequence"/>
</dbReference>
<sequence length="280" mass="29881">MGWLIWLFDQAANLLLRLVRIEPVHDVEHGCHPRDLEHIIDESRGSGDLPADPSSLLDRVLDFHDSTAEHAMIARPHVTTIAGHEPARQALEGMAGGHSWLPVTGESVDGLVGVLSLHDVLTAEQARDLAAGSARELARPAVLVPETSPLPGVLARLSQSRVEFACVIDEFGGLAGVLTVEDIAEELVGEIVDEHEPAGDNQVQTGNNRELTVPGTLHIDEAERLLGHDLPAGDYLSGLIITRLQRLPEPGDSLTLTLPAGSAHQVCDSAHGDRPPVSSS</sequence>
<dbReference type="InterPro" id="IPR046342">
    <property type="entry name" value="CBS_dom_sf"/>
</dbReference>
<dbReference type="PROSITE" id="PS51371">
    <property type="entry name" value="CBS"/>
    <property type="match status" value="2"/>
</dbReference>
<dbReference type="CDD" id="cd04590">
    <property type="entry name" value="CBS_pair_CorC_HlyC_assoc"/>
    <property type="match status" value="1"/>
</dbReference>